<keyword evidence="7" id="KW-0255">Endonuclease</keyword>
<dbReference type="SUPFAM" id="SSF54373">
    <property type="entry name" value="FAD-linked reductases, C-terminal domain"/>
    <property type="match status" value="1"/>
</dbReference>
<dbReference type="InterPro" id="IPR036188">
    <property type="entry name" value="FAD/NAD-bd_sf"/>
</dbReference>
<dbReference type="STRING" id="85643.Tmz1t_4031"/>
<keyword evidence="4" id="KW-0560">Oxidoreductase</keyword>
<organism evidence="7 8">
    <name type="scientific">Thauera aminoaromatica</name>
    <dbReference type="NCBI Taxonomy" id="164330"/>
    <lineage>
        <taxon>Bacteria</taxon>
        <taxon>Pseudomonadati</taxon>
        <taxon>Pseudomonadota</taxon>
        <taxon>Betaproteobacteria</taxon>
        <taxon>Rhodocyclales</taxon>
        <taxon>Zoogloeaceae</taxon>
        <taxon>Thauera</taxon>
    </lineage>
</organism>
<dbReference type="Pfam" id="PF01494">
    <property type="entry name" value="FAD_binding_3"/>
    <property type="match status" value="1"/>
</dbReference>
<dbReference type="OrthoDB" id="9782160at2"/>
<proteinExistence type="predicted"/>
<dbReference type="Proteomes" id="UP000002186">
    <property type="component" value="Chromosome"/>
</dbReference>
<dbReference type="InterPro" id="IPR002938">
    <property type="entry name" value="FAD-bd"/>
</dbReference>
<dbReference type="GO" id="GO:0004497">
    <property type="term" value="F:monooxygenase activity"/>
    <property type="evidence" value="ECO:0007669"/>
    <property type="project" value="UniProtKB-KW"/>
</dbReference>
<evidence type="ECO:0000259" key="6">
    <source>
        <dbReference type="Pfam" id="PF01494"/>
    </source>
</evidence>
<keyword evidence="2" id="KW-0285">Flavoprotein</keyword>
<evidence type="ECO:0000313" key="7">
    <source>
        <dbReference type="EMBL" id="ACR02614.1"/>
    </source>
</evidence>
<dbReference type="Gene3D" id="3.50.50.60">
    <property type="entry name" value="FAD/NAD(P)-binding domain"/>
    <property type="match status" value="1"/>
</dbReference>
<evidence type="ECO:0000313" key="8">
    <source>
        <dbReference type="Proteomes" id="UP000002186"/>
    </source>
</evidence>
<evidence type="ECO:0000256" key="3">
    <source>
        <dbReference type="ARBA" id="ARBA00022827"/>
    </source>
</evidence>
<dbReference type="RefSeq" id="WP_004301092.1">
    <property type="nucleotide sequence ID" value="NC_011662.2"/>
</dbReference>
<evidence type="ECO:0000256" key="4">
    <source>
        <dbReference type="ARBA" id="ARBA00023002"/>
    </source>
</evidence>
<dbReference type="HOGENOM" id="CLU_009665_19_5_4"/>
<gene>
    <name evidence="7" type="ordered locus">Tmz1t_4031</name>
</gene>
<dbReference type="PRINTS" id="PR00420">
    <property type="entry name" value="RNGMNOXGNASE"/>
</dbReference>
<keyword evidence="3" id="KW-0274">FAD</keyword>
<name>C4K9A3_THASP</name>
<reference evidence="8" key="1">
    <citation type="submission" date="2009-05" db="EMBL/GenBank/DDBJ databases">
        <title>Complete sequence of chromosome of Thauera sp. MZ1T.</title>
        <authorList>
            <consortium name="US DOE Joint Genome Institute"/>
            <person name="Lucas S."/>
            <person name="Copeland A."/>
            <person name="Lapidus A."/>
            <person name="Glavina del Rio T."/>
            <person name="Dalin E."/>
            <person name="Tice H."/>
            <person name="Bruce D."/>
            <person name="Goodwin L."/>
            <person name="Pitluck S."/>
            <person name="Sims D."/>
            <person name="Brettin T."/>
            <person name="Detter J.C."/>
            <person name="Han C."/>
            <person name="Larimer F."/>
            <person name="Land M."/>
            <person name="Hauser L."/>
            <person name="Kyrpides N."/>
            <person name="Mikhailova N."/>
            <person name="Sayler G.S."/>
        </authorList>
    </citation>
    <scope>NUCLEOTIDE SEQUENCE [LARGE SCALE GENOMIC DNA]</scope>
    <source>
        <strain evidence="8">MZ1T</strain>
    </source>
</reference>
<keyword evidence="7" id="KW-0540">Nuclease</keyword>
<dbReference type="AlphaFoldDB" id="C4K9A3"/>
<keyword evidence="5" id="KW-0503">Monooxygenase</keyword>
<dbReference type="EMBL" id="CP001281">
    <property type="protein sequence ID" value="ACR02614.1"/>
    <property type="molecule type" value="Genomic_DNA"/>
</dbReference>
<sequence length="404" mass="44764">MTTSDWKIAVVGAGIGGLTLALALRQHGIEVELYEQTPELREVGAAVALSANATRFYDRIGLRSQFDEVCYSISTLIYRDGRDGRVIGRHSGEPDYEGQFGARYWGIHRADLQAILSRAVGIEHIHLGKRVSNLKDDGNEVVLEFEDGSSVRADLVIGGDGARSVVRRWMLGYDDALYSGCSGFRGIVPPAMLDLLPDPEAIQFWIGPGAHLLHYPIGNGDQNFLLVERSPSPWPVREWVTGAEQGEQLQRFADWHPAVVQMISAVPTSQRWALFHRPPLGRWTRGRVTLLGDAAHALVPHHGQGANQSIEDSVVLAAQLAEKGPARFEQALEDYEHLRRGRTRKVQFASISTADVLHLPDGPAADLRNARFADREEMMNHLGWIHDFDPATQIPSERQGGTWL</sequence>
<dbReference type="GO" id="GO:0004519">
    <property type="term" value="F:endonuclease activity"/>
    <property type="evidence" value="ECO:0007669"/>
    <property type="project" value="UniProtKB-KW"/>
</dbReference>
<dbReference type="eggNOG" id="COG0654">
    <property type="taxonomic scope" value="Bacteria"/>
</dbReference>
<dbReference type="GO" id="GO:0071949">
    <property type="term" value="F:FAD binding"/>
    <property type="evidence" value="ECO:0007669"/>
    <property type="project" value="InterPro"/>
</dbReference>
<keyword evidence="7" id="KW-0378">Hydrolase</keyword>
<evidence type="ECO:0000256" key="1">
    <source>
        <dbReference type="ARBA" id="ARBA00001974"/>
    </source>
</evidence>
<keyword evidence="8" id="KW-1185">Reference proteome</keyword>
<dbReference type="KEGG" id="tmz:Tmz1t_4031"/>
<protein>
    <submittedName>
        <fullName evidence="7">DNA mismatch endonuclease Vsr</fullName>
    </submittedName>
</protein>
<evidence type="ECO:0000256" key="5">
    <source>
        <dbReference type="ARBA" id="ARBA00023033"/>
    </source>
</evidence>
<dbReference type="PANTHER" id="PTHR13789:SF318">
    <property type="entry name" value="GERANYLGERANYL DIPHOSPHATE REDUCTASE"/>
    <property type="match status" value="1"/>
</dbReference>
<accession>C4K9A3</accession>
<feature type="domain" description="FAD-binding" evidence="6">
    <location>
        <begin position="7"/>
        <end position="346"/>
    </location>
</feature>
<dbReference type="PANTHER" id="PTHR13789">
    <property type="entry name" value="MONOOXYGENASE"/>
    <property type="match status" value="1"/>
</dbReference>
<dbReference type="InterPro" id="IPR050493">
    <property type="entry name" value="FAD-dep_Monooxygenase_BioMet"/>
</dbReference>
<evidence type="ECO:0000256" key="2">
    <source>
        <dbReference type="ARBA" id="ARBA00022630"/>
    </source>
</evidence>
<comment type="cofactor">
    <cofactor evidence="1">
        <name>FAD</name>
        <dbReference type="ChEBI" id="CHEBI:57692"/>
    </cofactor>
</comment>
<reference evidence="7 8" key="2">
    <citation type="journal article" date="2012" name="Stand. Genomic Sci.">
        <title>Complete genome sequence of Thauera aminoaromatica strain MZ1T.</title>
        <authorList>
            <person name="Jiang K."/>
            <person name="Sanseverino J."/>
            <person name="Chauhan A."/>
            <person name="Lucas S."/>
            <person name="Copeland A."/>
            <person name="Lapidus A."/>
            <person name="Del Rio T.G."/>
            <person name="Dalin E."/>
            <person name="Tice H."/>
            <person name="Bruce D."/>
            <person name="Goodwin L."/>
            <person name="Pitluck S."/>
            <person name="Sims D."/>
            <person name="Brettin T."/>
            <person name="Detter J.C."/>
            <person name="Han C."/>
            <person name="Chang Y.J."/>
            <person name="Larimer F."/>
            <person name="Land M."/>
            <person name="Hauser L."/>
            <person name="Kyrpides N.C."/>
            <person name="Mikhailova N."/>
            <person name="Moser S."/>
            <person name="Jegier P."/>
            <person name="Close D."/>
            <person name="Debruyn J.M."/>
            <person name="Wang Y."/>
            <person name="Layton A.C."/>
            <person name="Allen M.S."/>
            <person name="Sayler G.S."/>
        </authorList>
    </citation>
    <scope>NUCLEOTIDE SEQUENCE [LARGE SCALE GENOMIC DNA]</scope>
    <source>
        <strain evidence="7 8">MZ1T</strain>
    </source>
</reference>
<dbReference type="SUPFAM" id="SSF51905">
    <property type="entry name" value="FAD/NAD(P)-binding domain"/>
    <property type="match status" value="1"/>
</dbReference>